<feature type="signal peptide" evidence="7">
    <location>
        <begin position="1"/>
        <end position="29"/>
    </location>
</feature>
<comment type="subcellular location">
    <subcellularLocation>
        <location evidence="1">Secreted</location>
    </subcellularLocation>
</comment>
<evidence type="ECO:0000256" key="5">
    <source>
        <dbReference type="ARBA" id="ARBA00023157"/>
    </source>
</evidence>
<dbReference type="Proteomes" id="UP000618051">
    <property type="component" value="Unassembled WGS sequence"/>
</dbReference>
<reference evidence="8" key="1">
    <citation type="submission" date="2020-10" db="EMBL/GenBank/DDBJ databases">
        <title>Feather gene expression reveals the developmental basis of iridescence in African starlings.</title>
        <authorList>
            <person name="Rubenstein D.R."/>
        </authorList>
    </citation>
    <scope>NUCLEOTIDE SEQUENCE</scope>
    <source>
        <strain evidence="8">SS15</strain>
        <tissue evidence="8">Liver</tissue>
    </source>
</reference>
<dbReference type="GO" id="GO:0051427">
    <property type="term" value="F:hormone receptor binding"/>
    <property type="evidence" value="ECO:0007669"/>
    <property type="project" value="TreeGrafter"/>
</dbReference>
<keyword evidence="10" id="KW-1185">Reference proteome</keyword>
<organism evidence="8">
    <name type="scientific">Lamprotornis superbus</name>
    <dbReference type="NCBI Taxonomy" id="245042"/>
    <lineage>
        <taxon>Eukaryota</taxon>
        <taxon>Metazoa</taxon>
        <taxon>Chordata</taxon>
        <taxon>Craniata</taxon>
        <taxon>Vertebrata</taxon>
        <taxon>Euteleostomi</taxon>
        <taxon>Archelosauria</taxon>
        <taxon>Archosauria</taxon>
        <taxon>Dinosauria</taxon>
        <taxon>Saurischia</taxon>
        <taxon>Theropoda</taxon>
        <taxon>Coelurosauria</taxon>
        <taxon>Aves</taxon>
        <taxon>Neognathae</taxon>
        <taxon>Neoaves</taxon>
        <taxon>Telluraves</taxon>
        <taxon>Australaves</taxon>
        <taxon>Passeriformes</taxon>
        <taxon>Sturnidae</taxon>
        <taxon>Lamprotornis</taxon>
    </lineage>
</organism>
<dbReference type="OrthoDB" id="9892281at2759"/>
<evidence type="ECO:0000256" key="3">
    <source>
        <dbReference type="ARBA" id="ARBA00022729"/>
    </source>
</evidence>
<feature type="chain" id="PRO_5032432304" evidence="7">
    <location>
        <begin position="30"/>
        <end position="308"/>
    </location>
</feature>
<name>A0A835NN65_9PASS</name>
<evidence type="ECO:0000256" key="6">
    <source>
        <dbReference type="SAM" id="MobiDB-lite"/>
    </source>
</evidence>
<dbReference type="GO" id="GO:0005737">
    <property type="term" value="C:cytoplasm"/>
    <property type="evidence" value="ECO:0007669"/>
    <property type="project" value="TreeGrafter"/>
</dbReference>
<dbReference type="Pfam" id="PF00212">
    <property type="entry name" value="ANP"/>
    <property type="match status" value="1"/>
</dbReference>
<dbReference type="GO" id="GO:0007168">
    <property type="term" value="P:receptor guanylyl cyclase signaling pathway"/>
    <property type="evidence" value="ECO:0007669"/>
    <property type="project" value="TreeGrafter"/>
</dbReference>
<dbReference type="EMBL" id="JADDUC010000095">
    <property type="protein sequence ID" value="KAG0118978.1"/>
    <property type="molecule type" value="Genomic_DNA"/>
</dbReference>
<evidence type="ECO:0000256" key="2">
    <source>
        <dbReference type="ARBA" id="ARBA00022525"/>
    </source>
</evidence>
<evidence type="ECO:0000313" key="10">
    <source>
        <dbReference type="Proteomes" id="UP000618051"/>
    </source>
</evidence>
<evidence type="ECO:0000313" key="8">
    <source>
        <dbReference type="EMBL" id="KAG0118978.1"/>
    </source>
</evidence>
<keyword evidence="3 7" id="KW-0732">Signal</keyword>
<dbReference type="SMART" id="SM00183">
    <property type="entry name" value="NAT_PEP"/>
    <property type="match status" value="1"/>
</dbReference>
<dbReference type="PROSITE" id="PS00263">
    <property type="entry name" value="NATRIURETIC_PEPTIDE"/>
    <property type="match status" value="1"/>
</dbReference>
<feature type="region of interest" description="Disordered" evidence="6">
    <location>
        <begin position="62"/>
        <end position="92"/>
    </location>
</feature>
<keyword evidence="4" id="KW-0838">Vasoactive</keyword>
<sequence length="308" mass="34499">MGISAMDTKGSFFYGFLLLLLIQLQSSRANPIYSLSPAKELASMEALLERLEDKFAMIEALESNPDLQQPKTQEEIPSELADDSDNQKAEPRLAANTPLSYRDPFFKRLRGLQMPRMMRDSGCFGRRIDRIGSLSGMGCNVRNANRHCTIPIQLPTKQNASIEIQVGRQECQEELSALLGFSRKSYVKYRAHTLHCCRQVLQSLTMGNPEAAKAVLPHTDQELTFSPASVAADPPFQEAPLLLCARHTCYAAHWKGRISWTGYACAALQLGFPLQKRHSSQVHMDVIDAFVEKVSCPLGYLHSKHKVY</sequence>
<dbReference type="GO" id="GO:0006182">
    <property type="term" value="P:cGMP biosynthetic process"/>
    <property type="evidence" value="ECO:0007669"/>
    <property type="project" value="TreeGrafter"/>
</dbReference>
<reference evidence="9 10" key="2">
    <citation type="journal article" date="2021" name="J. Hered.">
        <title>Feather Gene Expression Elucidates the Developmental Basis of Plumage Iridescence in African Starlings.</title>
        <authorList>
            <person name="Rubenstein D.R."/>
            <person name="Corvelo A."/>
            <person name="MacManes M.D."/>
            <person name="Maia R."/>
            <person name="Narzisi G."/>
            <person name="Rousaki A."/>
            <person name="Vandenabeele P."/>
            <person name="Shawkey M.D."/>
            <person name="Solomon J."/>
        </authorList>
    </citation>
    <scope>NUCLEOTIDE SEQUENCE [LARGE SCALE GENOMIC DNA]</scope>
    <source>
        <strain evidence="9">SS15</strain>
    </source>
</reference>
<evidence type="ECO:0000256" key="4">
    <source>
        <dbReference type="ARBA" id="ARBA00022858"/>
    </source>
</evidence>
<dbReference type="AlphaFoldDB" id="A0A835NN65"/>
<accession>A0A835NN65</accession>
<dbReference type="InterPro" id="IPR000663">
    <property type="entry name" value="Natr_peptide"/>
</dbReference>
<keyword evidence="5" id="KW-1015">Disulfide bond</keyword>
<dbReference type="GO" id="GO:0097746">
    <property type="term" value="P:blood vessel diameter maintenance"/>
    <property type="evidence" value="ECO:0007669"/>
    <property type="project" value="UniProtKB-KW"/>
</dbReference>
<dbReference type="PRINTS" id="PR00712">
    <property type="entry name" value="BNATPEPTIDE"/>
</dbReference>
<dbReference type="InterPro" id="IPR002408">
    <property type="entry name" value="Natriuretic_peptide_brain"/>
</dbReference>
<evidence type="ECO:0000256" key="7">
    <source>
        <dbReference type="SAM" id="SignalP"/>
    </source>
</evidence>
<dbReference type="GO" id="GO:0003085">
    <property type="term" value="P:negative regulation of systemic arterial blood pressure"/>
    <property type="evidence" value="ECO:0007669"/>
    <property type="project" value="TreeGrafter"/>
</dbReference>
<reference evidence="9" key="3">
    <citation type="submission" date="2022-01" db="EMBL/GenBank/DDBJ databases">
        <authorList>
            <person name="Rubenstein D.R."/>
        </authorList>
    </citation>
    <scope>NUCLEOTIDE SEQUENCE</scope>
    <source>
        <strain evidence="9">SS15</strain>
        <tissue evidence="9">Liver</tissue>
    </source>
</reference>
<dbReference type="EMBL" id="JADDUC020000026">
    <property type="protein sequence ID" value="KAI1231437.1"/>
    <property type="molecule type" value="Genomic_DNA"/>
</dbReference>
<proteinExistence type="predicted"/>
<evidence type="ECO:0000313" key="9">
    <source>
        <dbReference type="EMBL" id="KAI1231437.1"/>
    </source>
</evidence>
<evidence type="ECO:0000256" key="1">
    <source>
        <dbReference type="ARBA" id="ARBA00004613"/>
    </source>
</evidence>
<dbReference type="GO" id="GO:0007218">
    <property type="term" value="P:neuropeptide signaling pathway"/>
    <property type="evidence" value="ECO:0007669"/>
    <property type="project" value="TreeGrafter"/>
</dbReference>
<dbReference type="InterPro" id="IPR030480">
    <property type="entry name" value="Natr_peptide_CS"/>
</dbReference>
<dbReference type="InterPro" id="IPR050787">
    <property type="entry name" value="Natriuretic_peptide"/>
</dbReference>
<keyword evidence="2" id="KW-0964">Secreted</keyword>
<comment type="caution">
    <text evidence="8">The sequence shown here is derived from an EMBL/GenBank/DDBJ whole genome shotgun (WGS) entry which is preliminary data.</text>
</comment>
<dbReference type="PANTHER" id="PTHR14066:SF10">
    <property type="entry name" value="NATRIURETIC PEPTIDES B"/>
    <property type="match status" value="1"/>
</dbReference>
<dbReference type="PANTHER" id="PTHR14066">
    <property type="entry name" value="ATRIAL NATRIURETIC FACTOR PRECURSOR"/>
    <property type="match status" value="1"/>
</dbReference>
<dbReference type="GO" id="GO:0019934">
    <property type="term" value="P:cGMP-mediated signaling"/>
    <property type="evidence" value="ECO:0007669"/>
    <property type="project" value="TreeGrafter"/>
</dbReference>
<protein>
    <submittedName>
        <fullName evidence="8">Uncharacterized protein</fullName>
    </submittedName>
</protein>
<gene>
    <name evidence="9" type="ORF">IHE44_0007886</name>
    <name evidence="8" type="ORF">IHE44_014913</name>
</gene>
<dbReference type="GO" id="GO:0005179">
    <property type="term" value="F:hormone activity"/>
    <property type="evidence" value="ECO:0007669"/>
    <property type="project" value="InterPro"/>
</dbReference>
<dbReference type="GO" id="GO:0005615">
    <property type="term" value="C:extracellular space"/>
    <property type="evidence" value="ECO:0007669"/>
    <property type="project" value="TreeGrafter"/>
</dbReference>